<reference evidence="1" key="1">
    <citation type="submission" date="2023-03" db="EMBL/GenBank/DDBJ databases">
        <title>Complete genome of Cladonia borealis.</title>
        <authorList>
            <person name="Park H."/>
        </authorList>
    </citation>
    <scope>NUCLEOTIDE SEQUENCE</scope>
    <source>
        <strain evidence="1">ANT050790</strain>
    </source>
</reference>
<comment type="caution">
    <text evidence="1">The sequence shown here is derived from an EMBL/GenBank/DDBJ whole genome shotgun (WGS) entry which is preliminary data.</text>
</comment>
<dbReference type="Proteomes" id="UP001166286">
    <property type="component" value="Unassembled WGS sequence"/>
</dbReference>
<organism evidence="1 2">
    <name type="scientific">Cladonia borealis</name>
    <dbReference type="NCBI Taxonomy" id="184061"/>
    <lineage>
        <taxon>Eukaryota</taxon>
        <taxon>Fungi</taxon>
        <taxon>Dikarya</taxon>
        <taxon>Ascomycota</taxon>
        <taxon>Pezizomycotina</taxon>
        <taxon>Lecanoromycetes</taxon>
        <taxon>OSLEUM clade</taxon>
        <taxon>Lecanoromycetidae</taxon>
        <taxon>Lecanorales</taxon>
        <taxon>Lecanorineae</taxon>
        <taxon>Cladoniaceae</taxon>
        <taxon>Cladonia</taxon>
    </lineage>
</organism>
<evidence type="ECO:0000313" key="1">
    <source>
        <dbReference type="EMBL" id="KAK0508336.1"/>
    </source>
</evidence>
<sequence length="537" mass="60868">MAGSKSSKSIDPALLVHATAVATYKEFDHADPVLVMDTPVFSSTLQKVALNQNGYVCPITQLANEVLHMIYAYLTPGEAANLRLMSKGMAVVGLHYLAPTVHLDLEEASFKKLRDIADHPIASKHVYELVYEVDRLESLSREDWSRRIMGPEYIASRDRGEPEDPGANADVTTRRAYLRELKVYLSMPFHRFTQGQIHQEWNHFRDAYNKQTHICHSSSLSGKLKDTLIKLPNLRSVRTSSKNTMTRWMEGFTQRLGALWDQNALVLDLPGGAWKVGLCSTQNLLRALGHHRLPITTLRLDGLNWQFLAQNKKDFMLTQECFCHLKDLSIYFTGRVTIADGCISVDVDRYDSDAFRRVKQRGRLVELLSAAPDLEALAIGFGECDFTMSTSLEETFGMFHWHSLKAIEFIAFETSETELLDFLSRHAKSLRSVNMSGMGLLGGTWSTTLHRMRQTLKLEHFHMPMEVTEPNGTISQGTGSEFEYWDVERKVFVSCGLEDLVEQYLQGHDEEDMTFTAYLAGLRVQCEGIPMVLLHHT</sequence>
<proteinExistence type="predicted"/>
<dbReference type="EMBL" id="JAFEKC020000021">
    <property type="protein sequence ID" value="KAK0508336.1"/>
    <property type="molecule type" value="Genomic_DNA"/>
</dbReference>
<evidence type="ECO:0008006" key="3">
    <source>
        <dbReference type="Google" id="ProtNLM"/>
    </source>
</evidence>
<keyword evidence="2" id="KW-1185">Reference proteome</keyword>
<dbReference type="AlphaFoldDB" id="A0AA39QTX5"/>
<accession>A0AA39QTX5</accession>
<name>A0AA39QTX5_9LECA</name>
<gene>
    <name evidence="1" type="ORF">JMJ35_009420</name>
</gene>
<evidence type="ECO:0000313" key="2">
    <source>
        <dbReference type="Proteomes" id="UP001166286"/>
    </source>
</evidence>
<protein>
    <recommendedName>
        <fullName evidence="3">F-box domain-containing protein</fullName>
    </recommendedName>
</protein>